<reference evidence="3" key="1">
    <citation type="submission" date="2019-04" db="EMBL/GenBank/DDBJ databases">
        <title>Sequencing of skin fungus with MAO and IRED activity.</title>
        <authorList>
            <person name="Marsaioli A.J."/>
            <person name="Bonatto J.M.C."/>
            <person name="Reis Junior O."/>
        </authorList>
    </citation>
    <scope>NUCLEOTIDE SEQUENCE</scope>
    <source>
        <strain evidence="3">28M1</strain>
    </source>
</reference>
<evidence type="ECO:0000256" key="1">
    <source>
        <dbReference type="SAM" id="Coils"/>
    </source>
</evidence>
<comment type="caution">
    <text evidence="3">The sequence shown here is derived from an EMBL/GenBank/DDBJ whole genome shotgun (WGS) entry which is preliminary data.</text>
</comment>
<proteinExistence type="predicted"/>
<evidence type="ECO:0000313" key="3">
    <source>
        <dbReference type="EMBL" id="KAF3044416.1"/>
    </source>
</evidence>
<evidence type="ECO:0000256" key="2">
    <source>
        <dbReference type="SAM" id="MobiDB-lite"/>
    </source>
</evidence>
<feature type="coiled-coil region" evidence="1">
    <location>
        <begin position="45"/>
        <end position="123"/>
    </location>
</feature>
<dbReference type="AlphaFoldDB" id="A0A9P4WX18"/>
<sequence>MNIGELAEQASQVNLEKEGDLNNARDRINRPEDELLEKGTHPEEIKNAQEIRKQLNAAKNNKEHSLTDNVVRPTKELVNAQSTANKELEQDLFEIRNENGSCVDAKRQAKNKKQDKIADLEDKLRVETGATEAAQKRAKDPQHKCSETATIFLAVLPATLCVAGRTSQKRAVANKVPDHGLNGSEEIEECLKAKADGMAQRRRLSLSTNHALAQELLGLPPKKCQPQRFGEDLKMVAAA</sequence>
<keyword evidence="1" id="KW-0175">Coiled coil</keyword>
<protein>
    <submittedName>
        <fullName evidence="3">Uncharacterized protein</fullName>
    </submittedName>
</protein>
<name>A0A9P4WX18_9PLEO</name>
<gene>
    <name evidence="3" type="ORF">E8E12_010438</name>
</gene>
<feature type="region of interest" description="Disordered" evidence="2">
    <location>
        <begin position="1"/>
        <end position="40"/>
    </location>
</feature>
<dbReference type="Proteomes" id="UP000758155">
    <property type="component" value="Unassembled WGS sequence"/>
</dbReference>
<dbReference type="EMBL" id="SWKV01000009">
    <property type="protein sequence ID" value="KAF3044416.1"/>
    <property type="molecule type" value="Genomic_DNA"/>
</dbReference>
<keyword evidence="4" id="KW-1185">Reference proteome</keyword>
<feature type="compositionally biased region" description="Basic and acidic residues" evidence="2">
    <location>
        <begin position="15"/>
        <end position="40"/>
    </location>
</feature>
<evidence type="ECO:0000313" key="4">
    <source>
        <dbReference type="Proteomes" id="UP000758155"/>
    </source>
</evidence>
<accession>A0A9P4WX18</accession>
<organism evidence="3 4">
    <name type="scientific">Didymella heteroderae</name>
    <dbReference type="NCBI Taxonomy" id="1769908"/>
    <lineage>
        <taxon>Eukaryota</taxon>
        <taxon>Fungi</taxon>
        <taxon>Dikarya</taxon>
        <taxon>Ascomycota</taxon>
        <taxon>Pezizomycotina</taxon>
        <taxon>Dothideomycetes</taxon>
        <taxon>Pleosporomycetidae</taxon>
        <taxon>Pleosporales</taxon>
        <taxon>Pleosporineae</taxon>
        <taxon>Didymellaceae</taxon>
        <taxon>Didymella</taxon>
    </lineage>
</organism>